<dbReference type="Proteomes" id="UP000887578">
    <property type="component" value="Unplaced"/>
</dbReference>
<organism evidence="2 3">
    <name type="scientific">Panagrolaimus davidi</name>
    <dbReference type="NCBI Taxonomy" id="227884"/>
    <lineage>
        <taxon>Eukaryota</taxon>
        <taxon>Metazoa</taxon>
        <taxon>Ecdysozoa</taxon>
        <taxon>Nematoda</taxon>
        <taxon>Chromadorea</taxon>
        <taxon>Rhabditida</taxon>
        <taxon>Tylenchina</taxon>
        <taxon>Panagrolaimomorpha</taxon>
        <taxon>Panagrolaimoidea</taxon>
        <taxon>Panagrolaimidae</taxon>
        <taxon>Panagrolaimus</taxon>
    </lineage>
</organism>
<sequence>MHSIKAIAAKPSTSPNRKRKAENGSVAFPPKRTRFLENYRRQNFSLPNSVMFYIRTNSPNPKVYEKMIQTCKDFFVKYPRLVVHGLTFNKKLGWHTWDNQKRVHFRGAVLNKIWVVDELDVDFDNYYRYVLSFFISNIIQCDIKKLRIDNQNIYYREFLFLSKNVEECSIFDCGVADDDGTIVMLENLLKALPKVTSFRLTFNLAFPNITSKTVQEMVKLSHFSNLTHFSLSKVPDIFDMESFYVYIKGNEKTKIWLFFDNLASEDYKNRLEAIINEIVETENHHYKVPMIKFPGQNQSTYDRLHELYSKK</sequence>
<protein>
    <submittedName>
        <fullName evidence="3">Uncharacterized protein</fullName>
    </submittedName>
</protein>
<evidence type="ECO:0000313" key="2">
    <source>
        <dbReference type="Proteomes" id="UP000887578"/>
    </source>
</evidence>
<evidence type="ECO:0000313" key="3">
    <source>
        <dbReference type="WBParaSite" id="PDA_v2.g9747.t1"/>
    </source>
</evidence>
<dbReference type="AlphaFoldDB" id="A0A914QZZ2"/>
<dbReference type="WBParaSite" id="PDA_v2.g9747.t1">
    <property type="protein sequence ID" value="PDA_v2.g9747.t1"/>
    <property type="gene ID" value="PDA_v2.g9747"/>
</dbReference>
<keyword evidence="2" id="KW-1185">Reference proteome</keyword>
<evidence type="ECO:0000256" key="1">
    <source>
        <dbReference type="SAM" id="MobiDB-lite"/>
    </source>
</evidence>
<reference evidence="3" key="1">
    <citation type="submission" date="2022-11" db="UniProtKB">
        <authorList>
            <consortium name="WormBaseParasite"/>
        </authorList>
    </citation>
    <scope>IDENTIFICATION</scope>
</reference>
<name>A0A914QZZ2_9BILA</name>
<proteinExistence type="predicted"/>
<feature type="region of interest" description="Disordered" evidence="1">
    <location>
        <begin position="1"/>
        <end position="24"/>
    </location>
</feature>
<accession>A0A914QZZ2</accession>